<keyword evidence="5" id="KW-1185">Reference proteome</keyword>
<keyword evidence="1" id="KW-0812">Transmembrane</keyword>
<dbReference type="InterPro" id="IPR001633">
    <property type="entry name" value="EAL_dom"/>
</dbReference>
<organism evidence="4 5">
    <name type="scientific">Alkalimarinus alittae</name>
    <dbReference type="NCBI Taxonomy" id="2961619"/>
    <lineage>
        <taxon>Bacteria</taxon>
        <taxon>Pseudomonadati</taxon>
        <taxon>Pseudomonadota</taxon>
        <taxon>Gammaproteobacteria</taxon>
        <taxon>Alteromonadales</taxon>
        <taxon>Alteromonadaceae</taxon>
        <taxon>Alkalimarinus</taxon>
    </lineage>
</organism>
<dbReference type="EMBL" id="CP100390">
    <property type="protein sequence ID" value="UZE95282.1"/>
    <property type="molecule type" value="Genomic_DNA"/>
</dbReference>
<evidence type="ECO:0000313" key="4">
    <source>
        <dbReference type="EMBL" id="UZE95282.1"/>
    </source>
</evidence>
<dbReference type="Proteomes" id="UP001163739">
    <property type="component" value="Chromosome"/>
</dbReference>
<dbReference type="Pfam" id="PF07696">
    <property type="entry name" value="7TMR-DISMED2"/>
    <property type="match status" value="1"/>
</dbReference>
<dbReference type="InterPro" id="IPR050706">
    <property type="entry name" value="Cyclic-di-GMP_PDE-like"/>
</dbReference>
<accession>A0ABY6MZT2</accession>
<dbReference type="InterPro" id="IPR035919">
    <property type="entry name" value="EAL_sf"/>
</dbReference>
<dbReference type="SUPFAM" id="SSF141868">
    <property type="entry name" value="EAL domain-like"/>
    <property type="match status" value="1"/>
</dbReference>
<reference evidence="4" key="1">
    <citation type="submission" date="2022-06" db="EMBL/GenBank/DDBJ databases">
        <title>Alkalimarinus sp. nov., isolated from gut of a Alitta virens.</title>
        <authorList>
            <person name="Yang A.I."/>
            <person name="Shin N.-R."/>
        </authorList>
    </citation>
    <scope>NUCLEOTIDE SEQUENCE</scope>
    <source>
        <strain evidence="4">A2M4</strain>
    </source>
</reference>
<feature type="domain" description="EAL" evidence="3">
    <location>
        <begin position="602"/>
        <end position="855"/>
    </location>
</feature>
<keyword evidence="1" id="KW-0472">Membrane</keyword>
<dbReference type="Pfam" id="PF00563">
    <property type="entry name" value="EAL"/>
    <property type="match status" value="1"/>
</dbReference>
<dbReference type="InterPro" id="IPR011623">
    <property type="entry name" value="7TMR_DISM_rcpt_extracell_dom1"/>
</dbReference>
<evidence type="ECO:0000256" key="1">
    <source>
        <dbReference type="SAM" id="Phobius"/>
    </source>
</evidence>
<dbReference type="InterPro" id="IPR043128">
    <property type="entry name" value="Rev_trsase/Diguanyl_cyclase"/>
</dbReference>
<feature type="transmembrane region" description="Helical" evidence="1">
    <location>
        <begin position="214"/>
        <end position="234"/>
    </location>
</feature>
<dbReference type="PANTHER" id="PTHR33121">
    <property type="entry name" value="CYCLIC DI-GMP PHOSPHODIESTERASE PDEF"/>
    <property type="match status" value="1"/>
</dbReference>
<dbReference type="Gene3D" id="3.30.70.270">
    <property type="match status" value="1"/>
</dbReference>
<keyword evidence="2" id="KW-0732">Signal</keyword>
<gene>
    <name evidence="4" type="ORF">NKI27_14595</name>
</gene>
<dbReference type="SMART" id="SM00267">
    <property type="entry name" value="GGDEF"/>
    <property type="match status" value="1"/>
</dbReference>
<proteinExistence type="predicted"/>
<dbReference type="PANTHER" id="PTHR33121:SF71">
    <property type="entry name" value="OXYGEN SENSOR PROTEIN DOSP"/>
    <property type="match status" value="1"/>
</dbReference>
<dbReference type="SUPFAM" id="SSF55073">
    <property type="entry name" value="Nucleotide cyclase"/>
    <property type="match status" value="1"/>
</dbReference>
<dbReference type="InterPro" id="IPR029787">
    <property type="entry name" value="Nucleotide_cyclase"/>
</dbReference>
<feature type="transmembrane region" description="Helical" evidence="1">
    <location>
        <begin position="278"/>
        <end position="298"/>
    </location>
</feature>
<evidence type="ECO:0000259" key="3">
    <source>
        <dbReference type="PROSITE" id="PS50883"/>
    </source>
</evidence>
<evidence type="ECO:0000313" key="5">
    <source>
        <dbReference type="Proteomes" id="UP001163739"/>
    </source>
</evidence>
<evidence type="ECO:0000256" key="2">
    <source>
        <dbReference type="SAM" id="SignalP"/>
    </source>
</evidence>
<name>A0ABY6MZT2_9ALTE</name>
<keyword evidence="1" id="KW-1133">Transmembrane helix</keyword>
<dbReference type="InterPro" id="IPR000160">
    <property type="entry name" value="GGDEF_dom"/>
</dbReference>
<feature type="transmembrane region" description="Helical" evidence="1">
    <location>
        <begin position="335"/>
        <end position="353"/>
    </location>
</feature>
<dbReference type="SMART" id="SM00052">
    <property type="entry name" value="EAL"/>
    <property type="match status" value="1"/>
</dbReference>
<dbReference type="PROSITE" id="PS50883">
    <property type="entry name" value="EAL"/>
    <property type="match status" value="1"/>
</dbReference>
<dbReference type="Gene3D" id="3.20.20.450">
    <property type="entry name" value="EAL domain"/>
    <property type="match status" value="1"/>
</dbReference>
<feature type="transmembrane region" description="Helical" evidence="1">
    <location>
        <begin position="246"/>
        <end position="266"/>
    </location>
</feature>
<dbReference type="CDD" id="cd01948">
    <property type="entry name" value="EAL"/>
    <property type="match status" value="1"/>
</dbReference>
<dbReference type="RefSeq" id="WP_265046772.1">
    <property type="nucleotide sequence ID" value="NZ_CP100390.1"/>
</dbReference>
<sequence length="860" mass="97732">MIPLIQRLCILAFVLLFSGHSLAANTVTNIVTESPLIQSQFQYIKDTSGHSNVGDIINRPDGEWQLIESGSSNFGVTTSPYWLRFSLKNITSKHINLITTLDYPQLDDVVFYVYSGNKKVHEFATGDARPFYPREVDHPNMLLRVNLIPEEIKTIYIRIQTEGSMILPLQIWHENLYFSAASKEQKLHFFYYGCLTIIMLINLAVFLFLREKLYLYYSLAIAGYLLFFMSILGYSFQHFYPLNPNIHSRALLLSMPILAFFSVLFCREFLKTKSHSPTLDLGLRAMMYFEIFNFFSALLFSYNLAILISAISAFFFFFILLAAGPITWMAGLRAGAFFTVAWSPLTIGVLATAGRSLGIFPENFLTQYGMQIGSGLEAFILTLALADRLYHEREEKIQAQTDSFQKEKARHDAQSQLVEAMSHDPITHLPNLNRFERMVNQQLQRDPKSHYIVGVARVTRLVEINRTLGLTRSERLLNRIAKQMVELAERLPGIQSQRDKNGHEERVYQLSGDCFGMLIRADEVNDRFESIDKAFLLLAKPMLMDGLAIELHPQFGAASYPAHGDNAALLIRNAHVGMEMTPQGQFLSGYYSPDYDIYSESRLTLMSDLREALNKNQTQLYYQPKACMTSGEIVSLEALIRWHHPERGWVYPNDFIPLAEETGVITHITRWALEQGIADLAILLHDHPNLSVSINISARDLETNGLSDLIETTLNHYHVKADRLTIELTETAIMENPEIGLTVLERLADVGLRVSIDDFGSGYSSLSYLKQLPATEIKLDRSLVMDICSCESSKIIVETSINMAHGLGYKVVAEGVEDKETARLLQALNCDWLQGYWLCYPLPIEKLKPWLNGQPKLFED</sequence>
<dbReference type="Gene3D" id="2.60.40.2380">
    <property type="match status" value="1"/>
</dbReference>
<feature type="chain" id="PRO_5047351534" evidence="2">
    <location>
        <begin position="24"/>
        <end position="860"/>
    </location>
</feature>
<dbReference type="Pfam" id="PF00990">
    <property type="entry name" value="GGDEF"/>
    <property type="match status" value="1"/>
</dbReference>
<dbReference type="InterPro" id="IPR011622">
    <property type="entry name" value="7TMR_DISM_rcpt_extracell_dom2"/>
</dbReference>
<feature type="signal peptide" evidence="2">
    <location>
        <begin position="1"/>
        <end position="23"/>
    </location>
</feature>
<feature type="transmembrane region" description="Helical" evidence="1">
    <location>
        <begin position="189"/>
        <end position="209"/>
    </location>
</feature>
<dbReference type="Pfam" id="PF07695">
    <property type="entry name" value="7TMR-DISM_7TM"/>
    <property type="match status" value="1"/>
</dbReference>
<protein>
    <submittedName>
        <fullName evidence="4">EAL domain-containing protein</fullName>
    </submittedName>
</protein>